<dbReference type="PRINTS" id="PR00364">
    <property type="entry name" value="DISEASERSIST"/>
</dbReference>
<dbReference type="Gene3D" id="3.40.50.300">
    <property type="entry name" value="P-loop containing nucleotide triphosphate hydrolases"/>
    <property type="match status" value="1"/>
</dbReference>
<dbReference type="Pfam" id="PF23559">
    <property type="entry name" value="WHD_DRP"/>
    <property type="match status" value="1"/>
</dbReference>
<protein>
    <submittedName>
        <fullName evidence="10">Disease resistance RPP13-like protein 1</fullName>
    </submittedName>
</protein>
<dbReference type="RefSeq" id="XP_022743423.1">
    <property type="nucleotide sequence ID" value="XM_022887688.1"/>
</dbReference>
<feature type="domain" description="Disease resistance N-terminal" evidence="6">
    <location>
        <begin position="8"/>
        <end position="101"/>
    </location>
</feature>
<keyword evidence="4" id="KW-0067">ATP-binding</keyword>
<evidence type="ECO:0000259" key="7">
    <source>
        <dbReference type="Pfam" id="PF23559"/>
    </source>
</evidence>
<organism evidence="9 10">
    <name type="scientific">Durio zibethinus</name>
    <name type="common">Durian</name>
    <dbReference type="NCBI Taxonomy" id="66656"/>
    <lineage>
        <taxon>Eukaryota</taxon>
        <taxon>Viridiplantae</taxon>
        <taxon>Streptophyta</taxon>
        <taxon>Embryophyta</taxon>
        <taxon>Tracheophyta</taxon>
        <taxon>Spermatophyta</taxon>
        <taxon>Magnoliopsida</taxon>
        <taxon>eudicotyledons</taxon>
        <taxon>Gunneridae</taxon>
        <taxon>Pentapetalae</taxon>
        <taxon>rosids</taxon>
        <taxon>malvids</taxon>
        <taxon>Malvales</taxon>
        <taxon>Malvaceae</taxon>
        <taxon>Helicteroideae</taxon>
        <taxon>Durio</taxon>
    </lineage>
</organism>
<dbReference type="OrthoDB" id="2973320at2759"/>
<dbReference type="GO" id="GO:0005524">
    <property type="term" value="F:ATP binding"/>
    <property type="evidence" value="ECO:0007669"/>
    <property type="project" value="UniProtKB-KW"/>
</dbReference>
<evidence type="ECO:0000259" key="6">
    <source>
        <dbReference type="Pfam" id="PF18052"/>
    </source>
</evidence>
<evidence type="ECO:0000256" key="1">
    <source>
        <dbReference type="ARBA" id="ARBA00022737"/>
    </source>
</evidence>
<dbReference type="InterPro" id="IPR055414">
    <property type="entry name" value="LRR_R13L4/SHOC2-like"/>
</dbReference>
<proteinExistence type="predicted"/>
<dbReference type="Gene3D" id="3.80.10.10">
    <property type="entry name" value="Ribonuclease Inhibitor"/>
    <property type="match status" value="1"/>
</dbReference>
<evidence type="ECO:0000313" key="9">
    <source>
        <dbReference type="Proteomes" id="UP000515121"/>
    </source>
</evidence>
<name>A0A6P5YS91_DURZI</name>
<feature type="domain" description="NB-ARC" evidence="5">
    <location>
        <begin position="181"/>
        <end position="353"/>
    </location>
</feature>
<gene>
    <name evidence="10" type="primary">LOC111294396</name>
</gene>
<dbReference type="InterPro" id="IPR042197">
    <property type="entry name" value="Apaf_helical"/>
</dbReference>
<dbReference type="SUPFAM" id="SSF52540">
    <property type="entry name" value="P-loop containing nucleoside triphosphate hydrolases"/>
    <property type="match status" value="1"/>
</dbReference>
<dbReference type="AlphaFoldDB" id="A0A6P5YS91"/>
<dbReference type="InterPro" id="IPR032675">
    <property type="entry name" value="LRR_dom_sf"/>
</dbReference>
<dbReference type="GeneID" id="111294396"/>
<evidence type="ECO:0000313" key="10">
    <source>
        <dbReference type="RefSeq" id="XP_022743423.1"/>
    </source>
</evidence>
<dbReference type="Pfam" id="PF00931">
    <property type="entry name" value="NB-ARC"/>
    <property type="match status" value="1"/>
</dbReference>
<dbReference type="InterPro" id="IPR058922">
    <property type="entry name" value="WHD_DRP"/>
</dbReference>
<evidence type="ECO:0000256" key="3">
    <source>
        <dbReference type="ARBA" id="ARBA00022821"/>
    </source>
</evidence>
<dbReference type="SUPFAM" id="SSF52058">
    <property type="entry name" value="L domain-like"/>
    <property type="match status" value="1"/>
</dbReference>
<dbReference type="KEGG" id="dzi:111294396"/>
<dbReference type="PANTHER" id="PTHR36766">
    <property type="entry name" value="PLANT BROAD-SPECTRUM MILDEW RESISTANCE PROTEIN RPW8"/>
    <property type="match status" value="1"/>
</dbReference>
<dbReference type="GO" id="GO:0051707">
    <property type="term" value="P:response to other organism"/>
    <property type="evidence" value="ECO:0007669"/>
    <property type="project" value="UniProtKB-ARBA"/>
</dbReference>
<accession>A0A6P5YS91</accession>
<keyword evidence="9" id="KW-1185">Reference proteome</keyword>
<dbReference type="FunFam" id="3.40.50.300:FF:001091">
    <property type="entry name" value="Probable disease resistance protein At1g61300"/>
    <property type="match status" value="1"/>
</dbReference>
<dbReference type="Gene3D" id="1.10.8.430">
    <property type="entry name" value="Helical domain of apoptotic protease-activating factors"/>
    <property type="match status" value="1"/>
</dbReference>
<evidence type="ECO:0000256" key="2">
    <source>
        <dbReference type="ARBA" id="ARBA00022741"/>
    </source>
</evidence>
<dbReference type="InterPro" id="IPR036388">
    <property type="entry name" value="WH-like_DNA-bd_sf"/>
</dbReference>
<feature type="domain" description="Disease resistance protein winged helix" evidence="7">
    <location>
        <begin position="439"/>
        <end position="508"/>
    </location>
</feature>
<dbReference type="InterPro" id="IPR002182">
    <property type="entry name" value="NB-ARC"/>
</dbReference>
<keyword evidence="3" id="KW-0611">Plant defense</keyword>
<dbReference type="GO" id="GO:0043531">
    <property type="term" value="F:ADP binding"/>
    <property type="evidence" value="ECO:0007669"/>
    <property type="project" value="InterPro"/>
</dbReference>
<dbReference type="Gene3D" id="1.20.5.4130">
    <property type="match status" value="1"/>
</dbReference>
<sequence>MSLVGESALSAFFDVLFAKLAPSDSLLFGTEKQVHKELKKWEMILRNIQAVLDDAEEKQMKDKQVKIWLGELQDLGYDADDILDEFATEALGKKSTQDRQANRSKVRKIIHTFTTNFSPNAFLFSYKMMSKMKAITVRLQELVAEKSYLQLRENDVGRPKIIIERPPTTSLVNEALVYGREDDKKAIIDLLLPNDSIDGEVSVIPIVGIGGIGKTTLAQLVYNDDSIKDHFDIKAWVCVSEDFDIIRITKTILQSVTSEACNEVNDLNLLQVKLKEKLSKKNFLLVLDDIWNVSYNDWTILQSPFEVGAPRSKIIVTTRNQNVSSVMRTVPDYSLKKLSNDDCLFILTQHSLRAKDFSGHSDLKEIGEQIVKKCNGLPLAAKTIGGLLRTRVNPDAWKDVLENEIWNSPEEKSGIIPALWLSYYHLPPHLKQCFWYCSILPKDYEFGEEEVVLLWMADGLLQQANGTKRQIEKLGSMYFQDLVSRSFFQISSRNKSRFVMHDLINDLARLAAGEICFRAEDDKQLKISSRARYSSYIGNRYNGLKMFDMFYEAKHLRTFLPFMLLKDGDCFLTNNVLIDLLPKLRCLRALSLEGFHISELPNSIGDLRHIRYLNFSYTKIKSLPDSICTLFNLQTLLLRGCDRLKQLPLNLRFLTNLRHLDIADANSIKGCLLELVN</sequence>
<keyword evidence="2" id="KW-0547">Nucleotide-binding</keyword>
<evidence type="ECO:0000259" key="8">
    <source>
        <dbReference type="Pfam" id="PF23598"/>
    </source>
</evidence>
<keyword evidence="1" id="KW-0677">Repeat</keyword>
<feature type="domain" description="Disease resistance R13L4/SHOC-2-like LRR" evidence="8">
    <location>
        <begin position="565"/>
        <end position="666"/>
    </location>
</feature>
<dbReference type="GO" id="GO:0006952">
    <property type="term" value="P:defense response"/>
    <property type="evidence" value="ECO:0007669"/>
    <property type="project" value="UniProtKB-KW"/>
</dbReference>
<dbReference type="InterPro" id="IPR027417">
    <property type="entry name" value="P-loop_NTPase"/>
</dbReference>
<dbReference type="PANTHER" id="PTHR36766:SF51">
    <property type="entry name" value="DISEASE RESISTANCE RPP13-LIKE PROTEIN 1"/>
    <property type="match status" value="1"/>
</dbReference>
<dbReference type="Proteomes" id="UP000515121">
    <property type="component" value="Unplaced"/>
</dbReference>
<dbReference type="Pfam" id="PF18052">
    <property type="entry name" value="Rx_N"/>
    <property type="match status" value="1"/>
</dbReference>
<reference evidence="10" key="1">
    <citation type="submission" date="2025-08" db="UniProtKB">
        <authorList>
            <consortium name="RefSeq"/>
        </authorList>
    </citation>
    <scope>IDENTIFICATION</scope>
    <source>
        <tissue evidence="10">Fruit stalk</tissue>
    </source>
</reference>
<dbReference type="Gene3D" id="1.10.10.10">
    <property type="entry name" value="Winged helix-like DNA-binding domain superfamily/Winged helix DNA-binding domain"/>
    <property type="match status" value="1"/>
</dbReference>
<evidence type="ECO:0000256" key="4">
    <source>
        <dbReference type="ARBA" id="ARBA00022840"/>
    </source>
</evidence>
<dbReference type="InterPro" id="IPR041118">
    <property type="entry name" value="Rx_N"/>
</dbReference>
<evidence type="ECO:0000259" key="5">
    <source>
        <dbReference type="Pfam" id="PF00931"/>
    </source>
</evidence>
<dbReference type="Pfam" id="PF23598">
    <property type="entry name" value="LRR_14"/>
    <property type="match status" value="1"/>
</dbReference>